<dbReference type="InterPro" id="IPR023179">
    <property type="entry name" value="GTP-bd_ortho_bundle_sf"/>
</dbReference>
<feature type="binding site" evidence="4">
    <location>
        <begin position="117"/>
        <end position="122"/>
    </location>
    <ligand>
        <name>GTP</name>
        <dbReference type="ChEBI" id="CHEBI:37565"/>
    </ligand>
</feature>
<dbReference type="PROSITE" id="PS51721">
    <property type="entry name" value="G_CP"/>
    <property type="match status" value="1"/>
</dbReference>
<dbReference type="Proteomes" id="UP000886129">
    <property type="component" value="Unassembled WGS sequence"/>
</dbReference>
<sequence>MWYPGHVEKAKKQIAKHLKAVDAIVELLDARIPFTSRAYEYERLFQNKPVIFVLNKEDLADASITKRWLKHFQQKGQPVLATNLKNVNVKDFLVKRVMPFVKSKFTEKRIMIVGIPNVGKSTFINRLRGKKSLAVGNKPGVTRGVQWITAAKGLTVLDTPGILYTRLHSPSIVTKLLAVGAMPFEKMDTIEAAKSVFNLLFERYSNAPLEKRLGNPFVDFMDFLNKFSKKRGFLKAHGEVDLERGAFVFLREIADGKFGRFSYEIPEEVMTIMSKKTIKDSKEV</sequence>
<comment type="function">
    <text evidence="3">Required for a late step of 50S ribosomal subunit assembly. Has GTPase activity.</text>
</comment>
<keyword evidence="3" id="KW-0963">Cytoplasm</keyword>
<dbReference type="SUPFAM" id="SSF52540">
    <property type="entry name" value="P-loop containing nucleoside triphosphate hydrolases"/>
    <property type="match status" value="1"/>
</dbReference>
<dbReference type="InterPro" id="IPR006073">
    <property type="entry name" value="GTP-bd"/>
</dbReference>
<dbReference type="InterPro" id="IPR027417">
    <property type="entry name" value="P-loop_NTPase"/>
</dbReference>
<proteinExistence type="inferred from homology"/>
<dbReference type="GO" id="GO:0003924">
    <property type="term" value="F:GTPase activity"/>
    <property type="evidence" value="ECO:0007669"/>
    <property type="project" value="TreeGrafter"/>
</dbReference>
<evidence type="ECO:0000313" key="6">
    <source>
        <dbReference type="EMBL" id="HHF08431.1"/>
    </source>
</evidence>
<dbReference type="Pfam" id="PF01926">
    <property type="entry name" value="MMR_HSR1"/>
    <property type="match status" value="1"/>
</dbReference>
<evidence type="ECO:0000256" key="4">
    <source>
        <dbReference type="PIRSR" id="PIRSR006230-1"/>
    </source>
</evidence>
<dbReference type="GO" id="GO:0005525">
    <property type="term" value="F:GTP binding"/>
    <property type="evidence" value="ECO:0007669"/>
    <property type="project" value="UniProtKB-KW"/>
</dbReference>
<organism evidence="6">
    <name type="scientific">Kosmotoga arenicorallina</name>
    <dbReference type="NCBI Taxonomy" id="688066"/>
    <lineage>
        <taxon>Bacteria</taxon>
        <taxon>Thermotogati</taxon>
        <taxon>Thermotogota</taxon>
        <taxon>Thermotogae</taxon>
        <taxon>Kosmotogales</taxon>
        <taxon>Kosmotogaceae</taxon>
        <taxon>Kosmotoga</taxon>
    </lineage>
</organism>
<accession>A0A7C5HXE0</accession>
<feature type="domain" description="CP-type G" evidence="5">
    <location>
        <begin position="11"/>
        <end position="165"/>
    </location>
</feature>
<dbReference type="InterPro" id="IPR016478">
    <property type="entry name" value="GTPase_MTG1"/>
</dbReference>
<dbReference type="Gene3D" id="3.40.50.300">
    <property type="entry name" value="P-loop containing nucleotide triphosphate hydrolases"/>
    <property type="match status" value="1"/>
</dbReference>
<name>A0A7C5HXE0_9BACT</name>
<gene>
    <name evidence="6" type="primary">ylqF</name>
    <name evidence="6" type="ORF">ENL26_01500</name>
</gene>
<keyword evidence="1 3" id="KW-0547">Nucleotide-binding</keyword>
<feature type="binding site" evidence="4">
    <location>
        <begin position="55"/>
        <end position="58"/>
    </location>
    <ligand>
        <name>GTP</name>
        <dbReference type="ChEBI" id="CHEBI:37565"/>
    </ligand>
</feature>
<evidence type="ECO:0000256" key="3">
    <source>
        <dbReference type="PIRNR" id="PIRNR006230"/>
    </source>
</evidence>
<dbReference type="PANTHER" id="PTHR45782:SF4">
    <property type="entry name" value="MITOCHONDRIAL RIBOSOME-ASSOCIATED GTPASE 1"/>
    <property type="match status" value="1"/>
</dbReference>
<dbReference type="AlphaFoldDB" id="A0A7C5HXE0"/>
<dbReference type="EMBL" id="DRTH01000087">
    <property type="protein sequence ID" value="HHF08431.1"/>
    <property type="molecule type" value="Genomic_DNA"/>
</dbReference>
<dbReference type="GO" id="GO:0006412">
    <property type="term" value="P:translation"/>
    <property type="evidence" value="ECO:0007669"/>
    <property type="project" value="TreeGrafter"/>
</dbReference>
<keyword evidence="2 3" id="KW-0342">GTP-binding</keyword>
<dbReference type="PANTHER" id="PTHR45782">
    <property type="entry name" value="MITOCHONDRIAL RIBOSOME-ASSOCIATED GTPASE 1"/>
    <property type="match status" value="1"/>
</dbReference>
<protein>
    <recommendedName>
        <fullName evidence="3">Ribosome biogenesis GTPase A</fullName>
    </recommendedName>
</protein>
<comment type="subcellular location">
    <subcellularLocation>
        <location evidence="3">Cytoplasm</location>
    </subcellularLocation>
</comment>
<evidence type="ECO:0000259" key="5">
    <source>
        <dbReference type="PROSITE" id="PS51721"/>
    </source>
</evidence>
<dbReference type="GO" id="GO:0005737">
    <property type="term" value="C:cytoplasm"/>
    <property type="evidence" value="ECO:0007669"/>
    <property type="project" value="UniProtKB-SubCell"/>
</dbReference>
<dbReference type="CDD" id="cd01856">
    <property type="entry name" value="YlqF"/>
    <property type="match status" value="1"/>
</dbReference>
<comment type="caution">
    <text evidence="6">The sequence shown here is derived from an EMBL/GenBank/DDBJ whole genome shotgun (WGS) entry which is preliminary data.</text>
</comment>
<feature type="binding site" evidence="4">
    <location>
        <position position="161"/>
    </location>
    <ligand>
        <name>GTP</name>
        <dbReference type="ChEBI" id="CHEBI:37565"/>
    </ligand>
</feature>
<evidence type="ECO:0000256" key="2">
    <source>
        <dbReference type="ARBA" id="ARBA00023134"/>
    </source>
</evidence>
<dbReference type="InterPro" id="IPR019991">
    <property type="entry name" value="GTP-bd_ribosome_bgen"/>
</dbReference>
<dbReference type="PIRSF" id="PIRSF006230">
    <property type="entry name" value="MG442"/>
    <property type="match status" value="1"/>
</dbReference>
<dbReference type="NCBIfam" id="TIGR03596">
    <property type="entry name" value="GTPase_YlqF"/>
    <property type="match status" value="1"/>
</dbReference>
<reference evidence="6" key="1">
    <citation type="journal article" date="2020" name="mSystems">
        <title>Genome- and Community-Level Interaction Insights into Carbon Utilization and Element Cycling Functions of Hydrothermarchaeota in Hydrothermal Sediment.</title>
        <authorList>
            <person name="Zhou Z."/>
            <person name="Liu Y."/>
            <person name="Xu W."/>
            <person name="Pan J."/>
            <person name="Luo Z.H."/>
            <person name="Li M."/>
        </authorList>
    </citation>
    <scope>NUCLEOTIDE SEQUENCE [LARGE SCALE GENOMIC DNA]</scope>
    <source>
        <strain evidence="6">HyVt-80</strain>
    </source>
</reference>
<evidence type="ECO:0000256" key="1">
    <source>
        <dbReference type="ARBA" id="ARBA00022741"/>
    </source>
</evidence>
<dbReference type="Gene3D" id="1.10.1580.10">
    <property type="match status" value="1"/>
</dbReference>
<dbReference type="PRINTS" id="PR00326">
    <property type="entry name" value="GTP1OBG"/>
</dbReference>
<comment type="similarity">
    <text evidence="3">Belongs to the TRAFAC class YlqF/YawG GTPase family. MTG1 subfamily.</text>
</comment>
<dbReference type="InterPro" id="IPR030378">
    <property type="entry name" value="G_CP_dom"/>
</dbReference>